<dbReference type="GO" id="GO:0006284">
    <property type="term" value="P:base-excision repair"/>
    <property type="evidence" value="ECO:0007669"/>
    <property type="project" value="InterPro"/>
</dbReference>
<dbReference type="Pfam" id="PF03352">
    <property type="entry name" value="Adenine_glyco"/>
    <property type="match status" value="1"/>
</dbReference>
<dbReference type="InterPro" id="IPR005019">
    <property type="entry name" value="Adenine_glyco"/>
</dbReference>
<dbReference type="STRING" id="161895.CPHO_08745"/>
<accession>A0A1L7D4M1</accession>
<protein>
    <submittedName>
        <fullName evidence="2">3-methyladenine DNA glycosylase</fullName>
    </submittedName>
</protein>
<dbReference type="Proteomes" id="UP000185491">
    <property type="component" value="Chromosome"/>
</dbReference>
<dbReference type="AlphaFoldDB" id="A0A1L7D4M1"/>
<sequence length="209" mass="23155">MDVTEGSTQPDAISPDLIECADGLARPPWAAANRMLQEYYDTEWGMPIRDEQGVYERLCLEAFQSGLSWALVLSKRDAFRHAFARFDPEKVANFCDQDIERLLENPKIIRNRAKIEAAIANAKATLSMREEGGLAALVWSFQPDSTPRPFTLEDIPKQTAESVALSKALKKRGCKFVGPVTAFALMEAIGMVDTHLVGSHRRGSSGVWA</sequence>
<dbReference type="KEGG" id="cpho:CPHO_08745"/>
<evidence type="ECO:0000313" key="3">
    <source>
        <dbReference type="Proteomes" id="UP000185491"/>
    </source>
</evidence>
<feature type="binding site" evidence="1">
    <location>
        <position position="195"/>
    </location>
    <ligand>
        <name>Zn(2+)</name>
        <dbReference type="ChEBI" id="CHEBI:29105"/>
    </ligand>
</feature>
<dbReference type="InterPro" id="IPR052891">
    <property type="entry name" value="DNA-3mA_glycosylase"/>
</dbReference>
<evidence type="ECO:0000256" key="1">
    <source>
        <dbReference type="PIRSR" id="PIRSR605019-1"/>
    </source>
</evidence>
<dbReference type="PANTHER" id="PTHR30037">
    <property type="entry name" value="DNA-3-METHYLADENINE GLYCOSYLASE 1"/>
    <property type="match status" value="1"/>
</dbReference>
<keyword evidence="1" id="KW-0479">Metal-binding</keyword>
<keyword evidence="3" id="KW-1185">Reference proteome</keyword>
<evidence type="ECO:0000313" key="2">
    <source>
        <dbReference type="EMBL" id="APT92961.1"/>
    </source>
</evidence>
<dbReference type="Gene3D" id="1.10.340.30">
    <property type="entry name" value="Hypothetical protein, domain 2"/>
    <property type="match status" value="1"/>
</dbReference>
<name>A0A1L7D4M1_9CORY</name>
<organism evidence="2 3">
    <name type="scientific">Corynebacterium phocae</name>
    <dbReference type="NCBI Taxonomy" id="161895"/>
    <lineage>
        <taxon>Bacteria</taxon>
        <taxon>Bacillati</taxon>
        <taxon>Actinomycetota</taxon>
        <taxon>Actinomycetes</taxon>
        <taxon>Mycobacteriales</taxon>
        <taxon>Corynebacteriaceae</taxon>
        <taxon>Corynebacterium</taxon>
    </lineage>
</organism>
<dbReference type="InterPro" id="IPR011257">
    <property type="entry name" value="DNA_glycosylase"/>
</dbReference>
<dbReference type="PANTHER" id="PTHR30037:SF4">
    <property type="entry name" value="DNA-3-METHYLADENINE GLYCOSYLASE I"/>
    <property type="match status" value="1"/>
</dbReference>
<dbReference type="GO" id="GO:0008725">
    <property type="term" value="F:DNA-3-methyladenine glycosylase activity"/>
    <property type="evidence" value="ECO:0007669"/>
    <property type="project" value="InterPro"/>
</dbReference>
<reference evidence="2 3" key="1">
    <citation type="submission" date="2014-08" db="EMBL/GenBank/DDBJ databases">
        <title>Complete genome sequence of Corynebacterium phocae M408/89/1(T)(=DSM 44612(T)), isolated from the common seal (Phoca vitulina).</title>
        <authorList>
            <person name="Ruckert C."/>
            <person name="Albersmeier A."/>
            <person name="Winkler A."/>
            <person name="Kalinowski J."/>
        </authorList>
    </citation>
    <scope>NUCLEOTIDE SEQUENCE [LARGE SCALE GENOMIC DNA]</scope>
    <source>
        <strain evidence="2 3">M408/89/1</strain>
    </source>
</reference>
<dbReference type="GO" id="GO:0046872">
    <property type="term" value="F:metal ion binding"/>
    <property type="evidence" value="ECO:0007669"/>
    <property type="project" value="UniProtKB-KW"/>
</dbReference>
<dbReference type="EMBL" id="CP009249">
    <property type="protein sequence ID" value="APT92961.1"/>
    <property type="molecule type" value="Genomic_DNA"/>
</dbReference>
<dbReference type="SUPFAM" id="SSF48150">
    <property type="entry name" value="DNA-glycosylase"/>
    <property type="match status" value="1"/>
</dbReference>
<proteinExistence type="predicted"/>
<gene>
    <name evidence="2" type="ORF">CPHO_08745</name>
</gene>
<keyword evidence="1" id="KW-0862">Zinc</keyword>